<comment type="similarity">
    <text evidence="4">Belongs to the DtdA deacylase family.</text>
</comment>
<comment type="cofactor">
    <cofactor evidence="4">
        <name>Zn(2+)</name>
        <dbReference type="ChEBI" id="CHEBI:29105"/>
    </cofactor>
    <text evidence="4">Binds 2 Zn(2+) ions per subunit.</text>
</comment>
<comment type="function">
    <text evidence="4">D-aminoacyl-tRNA deacylase with broad substrate specificity. By recycling D-aminoacyl-tRNA to D-amino acids and free tRNA molecules, this enzyme counteracts the toxicity associated with the formation of D-aminoacyl-tRNA entities in vivo.</text>
</comment>
<dbReference type="GO" id="GO:0008270">
    <property type="term" value="F:zinc ion binding"/>
    <property type="evidence" value="ECO:0007669"/>
    <property type="project" value="UniProtKB-UniRule"/>
</dbReference>
<evidence type="ECO:0000256" key="4">
    <source>
        <dbReference type="HAMAP-Rule" id="MF_00562"/>
    </source>
</evidence>
<dbReference type="Proteomes" id="UP000663586">
    <property type="component" value="Chromosome"/>
</dbReference>
<dbReference type="NCBIfam" id="NF011435">
    <property type="entry name" value="PRK14866.1-1"/>
    <property type="match status" value="1"/>
</dbReference>
<gene>
    <name evidence="6" type="primary">gek1</name>
    <name evidence="4" type="synonym">dtdA</name>
    <name evidence="6" type="ORF">AArcS_2117</name>
</gene>
<dbReference type="SUPFAM" id="SSF142535">
    <property type="entry name" value="AF0625-like"/>
    <property type="match status" value="1"/>
</dbReference>
<reference evidence="6" key="1">
    <citation type="submission" date="2020-11" db="EMBL/GenBank/DDBJ databases">
        <title>Carbohydrate-dependent, anaerobic sulfur respiration: A novel catabolism in halophilic archaea.</title>
        <authorList>
            <person name="Sorokin D.Y."/>
            <person name="Messina E."/>
            <person name="Smedile F."/>
            <person name="La Cono V."/>
            <person name="Hallsworth J.E."/>
            <person name="Yakimov M.M."/>
        </authorList>
    </citation>
    <scope>NUCLEOTIDE SEQUENCE</scope>
    <source>
        <strain evidence="6">AArc-S</strain>
    </source>
</reference>
<comment type="subunit">
    <text evidence="4">Monomer.</text>
</comment>
<evidence type="ECO:0000256" key="3">
    <source>
        <dbReference type="ARBA" id="ARBA00022833"/>
    </source>
</evidence>
<comment type="catalytic activity">
    <reaction evidence="4">
        <text>a D-aminoacyl-tRNA + H2O = a tRNA + a D-alpha-amino acid + H(+)</text>
        <dbReference type="Rhea" id="RHEA:13953"/>
        <dbReference type="Rhea" id="RHEA-COMP:10123"/>
        <dbReference type="Rhea" id="RHEA-COMP:10124"/>
        <dbReference type="ChEBI" id="CHEBI:15377"/>
        <dbReference type="ChEBI" id="CHEBI:15378"/>
        <dbReference type="ChEBI" id="CHEBI:59871"/>
        <dbReference type="ChEBI" id="CHEBI:78442"/>
        <dbReference type="ChEBI" id="CHEBI:79333"/>
        <dbReference type="EC" id="3.1.1.96"/>
    </reaction>
</comment>
<dbReference type="InterPro" id="IPR018033">
    <property type="entry name" value="Deacylase_DtdA_archaea"/>
</dbReference>
<dbReference type="GO" id="GO:0019478">
    <property type="term" value="P:D-amino acid catabolic process"/>
    <property type="evidence" value="ECO:0007669"/>
    <property type="project" value="UniProtKB-UniRule"/>
</dbReference>
<evidence type="ECO:0000313" key="6">
    <source>
        <dbReference type="EMBL" id="QSG03316.1"/>
    </source>
</evidence>
<dbReference type="GO" id="GO:0051499">
    <property type="term" value="F:D-aminoacyl-tRNA deacylase activity"/>
    <property type="evidence" value="ECO:0007669"/>
    <property type="project" value="UniProtKB-UniRule"/>
</dbReference>
<evidence type="ECO:0000313" key="7">
    <source>
        <dbReference type="Proteomes" id="UP000663586"/>
    </source>
</evidence>
<keyword evidence="1 4" id="KW-0479">Metal-binding</keyword>
<accession>A0A897MYW6</accession>
<keyword evidence="7" id="KW-1185">Reference proteome</keyword>
<sequence length="461" mass="50428">MRIVIAIVVSRADSASEHIFEQLLAARDWDRRVDEHREDGMGGGDVFRIDGFELRTFDDWHLELDDAAEPFDDPDLLVFASRHSGDTGPLLTAHFTGNFGPAEFGGEDRSLAATCPSALSEILSAFDEHAPADYDTGIECTHHGPTEVDVPSMFVELGSGEAEWADSTAAAAVARSILDLRDVKPHAKRLDGDTETQNGEPPRRQLVGIGGGHYAPRFERIVRETDWHVGHVAADWTLDELGPPERHRDVLDEAFQQSEAEFALVADTDRDLDDVRRVLSESGYRIVSETWLREVDDVPLALADDLESALSPIDDGLRFGTVPEGWDDYTIQELPTDLLDEAQGIASATVRSAVERATLAFETVENGNRVRGRAAVSKTSDYDALIDALVDVLDGEYETVRRENGQVVAQTMAFDPSLAREAGVPDGPAFGKLSNGEPVSVDGRTIHPDDVESTRTVTFPV</sequence>
<comment type="catalytic activity">
    <reaction evidence="4">
        <text>glycyl-tRNA(Ala) + H2O = tRNA(Ala) + glycine + H(+)</text>
        <dbReference type="Rhea" id="RHEA:53744"/>
        <dbReference type="Rhea" id="RHEA-COMP:9657"/>
        <dbReference type="Rhea" id="RHEA-COMP:13640"/>
        <dbReference type="ChEBI" id="CHEBI:15377"/>
        <dbReference type="ChEBI" id="CHEBI:15378"/>
        <dbReference type="ChEBI" id="CHEBI:57305"/>
        <dbReference type="ChEBI" id="CHEBI:78442"/>
        <dbReference type="ChEBI" id="CHEBI:78522"/>
        <dbReference type="EC" id="3.1.1.96"/>
    </reaction>
</comment>
<dbReference type="AlphaFoldDB" id="A0A897MYW6"/>
<dbReference type="EMBL" id="CP064786">
    <property type="protein sequence ID" value="QSG03316.1"/>
    <property type="molecule type" value="Genomic_DNA"/>
</dbReference>
<organism evidence="6 7">
    <name type="scientific">Natranaeroarchaeum sulfidigenes</name>
    <dbReference type="NCBI Taxonomy" id="2784880"/>
    <lineage>
        <taxon>Archaea</taxon>
        <taxon>Methanobacteriati</taxon>
        <taxon>Methanobacteriota</taxon>
        <taxon>Stenosarchaea group</taxon>
        <taxon>Halobacteria</taxon>
        <taxon>Halobacteriales</taxon>
        <taxon>Natronoarchaeaceae</taxon>
        <taxon>Natranaeroarchaeum</taxon>
    </lineage>
</organism>
<dbReference type="HAMAP" id="MF_00562">
    <property type="entry name" value="Deacylase_DtdA"/>
    <property type="match status" value="1"/>
</dbReference>
<proteinExistence type="inferred from homology"/>
<dbReference type="Pfam" id="PF04414">
    <property type="entry name" value="tRNA_deacylase"/>
    <property type="match status" value="1"/>
</dbReference>
<dbReference type="KEGG" id="hara:AArcS_2117"/>
<dbReference type="Gene3D" id="3.40.630.50">
    <property type="entry name" value="AF0625-like"/>
    <property type="match status" value="1"/>
</dbReference>
<dbReference type="PANTHER" id="PTHR34667">
    <property type="entry name" value="D-AMINOACYL-TRNA DEACYLASE"/>
    <property type="match status" value="1"/>
</dbReference>
<keyword evidence="2 4" id="KW-0378">Hydrolase</keyword>
<dbReference type="EC" id="3.1.1.96" evidence="4"/>
<dbReference type="Gene3D" id="3.40.50.10700">
    <property type="entry name" value="AF0625-like"/>
    <property type="match status" value="1"/>
</dbReference>
<keyword evidence="3 4" id="KW-0862">Zinc</keyword>
<evidence type="ECO:0000256" key="2">
    <source>
        <dbReference type="ARBA" id="ARBA00022801"/>
    </source>
</evidence>
<feature type="region of interest" description="Disordered" evidence="5">
    <location>
        <begin position="188"/>
        <end position="209"/>
    </location>
</feature>
<protein>
    <recommendedName>
        <fullName evidence="4">D-aminoacyl-tRNA deacylase</fullName>
        <ecNumber evidence="4">3.1.1.96</ecNumber>
    </recommendedName>
</protein>
<dbReference type="PANTHER" id="PTHR34667:SF1">
    <property type="entry name" value="D-AMINOACYL-TRNA DEACYLASE"/>
    <property type="match status" value="1"/>
</dbReference>
<dbReference type="InterPro" id="IPR007508">
    <property type="entry name" value="DtdA"/>
</dbReference>
<evidence type="ECO:0000256" key="5">
    <source>
        <dbReference type="SAM" id="MobiDB-lite"/>
    </source>
</evidence>
<evidence type="ECO:0000256" key="1">
    <source>
        <dbReference type="ARBA" id="ARBA00022723"/>
    </source>
</evidence>
<name>A0A897MYW6_9EURY</name>